<gene>
    <name evidence="1" type="ORF">Cabys_4189</name>
    <name evidence="2" type="ORF">Calab_0978</name>
</gene>
<proteinExistence type="predicted"/>
<dbReference type="EMBL" id="CM001402">
    <property type="protein sequence ID" value="EHO40612.1"/>
    <property type="molecule type" value="Genomic_DNA"/>
</dbReference>
<protein>
    <submittedName>
        <fullName evidence="2">Uncharacterized protein</fullName>
    </submittedName>
</protein>
<dbReference type="EMBL" id="CP018099">
    <property type="protein sequence ID" value="APF20934.1"/>
    <property type="molecule type" value="Genomic_DNA"/>
</dbReference>
<dbReference type="RefSeq" id="WP_006927638.1">
    <property type="nucleotide sequence ID" value="NZ_CM001402.1"/>
</dbReference>
<keyword evidence="3" id="KW-1185">Reference proteome</keyword>
<evidence type="ECO:0000313" key="4">
    <source>
        <dbReference type="Proteomes" id="UP000183868"/>
    </source>
</evidence>
<dbReference type="InParanoid" id="H1XVA6"/>
<sequence>MNEQALQKRFEDLQMRLRILILQNRSETLEYDEEFLRQIHDISARLLRLKKRLSASSEAENALWEIRKRLTGV</sequence>
<dbReference type="PaxDb" id="880073-Calab_0978"/>
<dbReference type="KEGG" id="caby:Cabys_4189"/>
<organism evidence="2 3">
    <name type="scientific">Caldithrix abyssi DSM 13497</name>
    <dbReference type="NCBI Taxonomy" id="880073"/>
    <lineage>
        <taxon>Bacteria</taxon>
        <taxon>Pseudomonadati</taxon>
        <taxon>Calditrichota</taxon>
        <taxon>Calditrichia</taxon>
        <taxon>Calditrichales</taxon>
        <taxon>Calditrichaceae</taxon>
        <taxon>Caldithrix</taxon>
    </lineage>
</organism>
<accession>H1XVA6</accession>
<evidence type="ECO:0000313" key="2">
    <source>
        <dbReference type="EMBL" id="EHO40612.1"/>
    </source>
</evidence>
<evidence type="ECO:0000313" key="1">
    <source>
        <dbReference type="EMBL" id="APF20934.1"/>
    </source>
</evidence>
<dbReference type="Proteomes" id="UP000183868">
    <property type="component" value="Chromosome"/>
</dbReference>
<dbReference type="Proteomes" id="UP000004671">
    <property type="component" value="Chromosome"/>
</dbReference>
<dbReference type="HOGENOM" id="CLU_2697635_0_0_0"/>
<reference evidence="2 3" key="1">
    <citation type="submission" date="2011-09" db="EMBL/GenBank/DDBJ databases">
        <title>The permanent draft genome of Caldithrix abyssi DSM 13497.</title>
        <authorList>
            <consortium name="US DOE Joint Genome Institute (JGI-PGF)"/>
            <person name="Lucas S."/>
            <person name="Han J."/>
            <person name="Lapidus A."/>
            <person name="Bruce D."/>
            <person name="Goodwin L."/>
            <person name="Pitluck S."/>
            <person name="Peters L."/>
            <person name="Kyrpides N."/>
            <person name="Mavromatis K."/>
            <person name="Ivanova N."/>
            <person name="Mikhailova N."/>
            <person name="Chertkov O."/>
            <person name="Detter J.C."/>
            <person name="Tapia R."/>
            <person name="Han C."/>
            <person name="Land M."/>
            <person name="Hauser L."/>
            <person name="Markowitz V."/>
            <person name="Cheng J.-F."/>
            <person name="Hugenholtz P."/>
            <person name="Woyke T."/>
            <person name="Wu D."/>
            <person name="Spring S."/>
            <person name="Brambilla E."/>
            <person name="Klenk H.-P."/>
            <person name="Eisen J.A."/>
        </authorList>
    </citation>
    <scope>NUCLEOTIDE SEQUENCE [LARGE SCALE GENOMIC DNA]</scope>
    <source>
        <strain evidence="2 3">DSM 13497</strain>
    </source>
</reference>
<evidence type="ECO:0000313" key="3">
    <source>
        <dbReference type="Proteomes" id="UP000004671"/>
    </source>
</evidence>
<name>H1XVA6_CALAY</name>
<reference evidence="1 4" key="2">
    <citation type="submission" date="2016-11" db="EMBL/GenBank/DDBJ databases">
        <title>Genomic analysis of Caldithrix abyssi and proposal of a novel bacterial phylum Caldithrichaeota.</title>
        <authorList>
            <person name="Kublanov I."/>
            <person name="Sigalova O."/>
            <person name="Gavrilov S."/>
            <person name="Lebedinsky A."/>
            <person name="Ivanova N."/>
            <person name="Daum C."/>
            <person name="Reddy T."/>
            <person name="Klenk H.P."/>
            <person name="Goker M."/>
            <person name="Reva O."/>
            <person name="Miroshnichenko M."/>
            <person name="Kyprides N."/>
            <person name="Woyke T."/>
            <person name="Gelfand M."/>
        </authorList>
    </citation>
    <scope>NUCLEOTIDE SEQUENCE [LARGE SCALE GENOMIC DNA]</scope>
    <source>
        <strain evidence="1 4">LF13</strain>
    </source>
</reference>
<dbReference type="AlphaFoldDB" id="H1XVA6"/>